<evidence type="ECO:0000313" key="3">
    <source>
        <dbReference type="EMBL" id="THC92852.1"/>
    </source>
</evidence>
<name>A0A4S3JCQ0_9EURO</name>
<evidence type="ECO:0000256" key="2">
    <source>
        <dbReference type="SAM" id="Phobius"/>
    </source>
</evidence>
<evidence type="ECO:0000313" key="4">
    <source>
        <dbReference type="Proteomes" id="UP000308092"/>
    </source>
</evidence>
<evidence type="ECO:0000256" key="1">
    <source>
        <dbReference type="SAM" id="MobiDB-lite"/>
    </source>
</evidence>
<sequence>MSPQSLAVPSAPPPSEDDQFTSSVWRKRYDKRPLSSNAVVAILDVEYNELAQSWKRFQDSLPSEDHVEFQERAQIAEDVFRVVQNVQTVWMSSSKQRLFMRSMALCDKFLSTLDPHSMLLVALPKNEFYVSLFYGVLQSILKVVILFLGMIAGMANLAS</sequence>
<gene>
    <name evidence="3" type="ORF">EYZ11_007665</name>
</gene>
<organism evidence="3 4">
    <name type="scientific">Aspergillus tanneri</name>
    <dbReference type="NCBI Taxonomy" id="1220188"/>
    <lineage>
        <taxon>Eukaryota</taxon>
        <taxon>Fungi</taxon>
        <taxon>Dikarya</taxon>
        <taxon>Ascomycota</taxon>
        <taxon>Pezizomycotina</taxon>
        <taxon>Eurotiomycetes</taxon>
        <taxon>Eurotiomycetidae</taxon>
        <taxon>Eurotiales</taxon>
        <taxon>Aspergillaceae</taxon>
        <taxon>Aspergillus</taxon>
        <taxon>Aspergillus subgen. Circumdati</taxon>
    </lineage>
</organism>
<keyword evidence="2" id="KW-0812">Transmembrane</keyword>
<keyword evidence="2" id="KW-0472">Membrane</keyword>
<dbReference type="Proteomes" id="UP000308092">
    <property type="component" value="Unassembled WGS sequence"/>
</dbReference>
<dbReference type="STRING" id="1220188.A0A4S3JCQ0"/>
<dbReference type="EMBL" id="SOSA01000304">
    <property type="protein sequence ID" value="THC92852.1"/>
    <property type="molecule type" value="Genomic_DNA"/>
</dbReference>
<keyword evidence="4" id="KW-1185">Reference proteome</keyword>
<keyword evidence="2" id="KW-1133">Transmembrane helix</keyword>
<comment type="caution">
    <text evidence="3">The sequence shown here is derived from an EMBL/GenBank/DDBJ whole genome shotgun (WGS) entry which is preliminary data.</text>
</comment>
<feature type="transmembrane region" description="Helical" evidence="2">
    <location>
        <begin position="128"/>
        <end position="155"/>
    </location>
</feature>
<reference evidence="3 4" key="1">
    <citation type="submission" date="2019-03" db="EMBL/GenBank/DDBJ databases">
        <title>The genome sequence of a newly discovered highly antifungal drug resistant Aspergillus species, Aspergillus tanneri NIH 1004.</title>
        <authorList>
            <person name="Mounaud S."/>
            <person name="Singh I."/>
            <person name="Joardar V."/>
            <person name="Pakala S."/>
            <person name="Pakala S."/>
            <person name="Venepally P."/>
            <person name="Hoover J."/>
            <person name="Nierman W."/>
            <person name="Chung J."/>
            <person name="Losada L."/>
        </authorList>
    </citation>
    <scope>NUCLEOTIDE SEQUENCE [LARGE SCALE GENOMIC DNA]</scope>
    <source>
        <strain evidence="3 4">NIH1004</strain>
    </source>
</reference>
<dbReference type="AlphaFoldDB" id="A0A4S3JCQ0"/>
<proteinExistence type="predicted"/>
<protein>
    <submittedName>
        <fullName evidence="3">Uncharacterized protein</fullName>
    </submittedName>
</protein>
<dbReference type="VEuPathDB" id="FungiDB:EYZ11_007665"/>
<accession>A0A4S3JCQ0</accession>
<feature type="region of interest" description="Disordered" evidence="1">
    <location>
        <begin position="1"/>
        <end position="22"/>
    </location>
</feature>